<dbReference type="AlphaFoldDB" id="A0A0K2VDE3"/>
<name>A0A0K2VDE3_LEPSM</name>
<accession>A0A0K2VDE3</accession>
<organism evidence="1">
    <name type="scientific">Lepeophtheirus salmonis</name>
    <name type="common">Salmon louse</name>
    <name type="synonym">Caligus salmonis</name>
    <dbReference type="NCBI Taxonomy" id="72036"/>
    <lineage>
        <taxon>Eukaryota</taxon>
        <taxon>Metazoa</taxon>
        <taxon>Ecdysozoa</taxon>
        <taxon>Arthropoda</taxon>
        <taxon>Crustacea</taxon>
        <taxon>Multicrustacea</taxon>
        <taxon>Hexanauplia</taxon>
        <taxon>Copepoda</taxon>
        <taxon>Siphonostomatoida</taxon>
        <taxon>Caligidae</taxon>
        <taxon>Lepeophtheirus</taxon>
    </lineage>
</organism>
<protein>
    <submittedName>
        <fullName evidence="1">Uncharacterized protein</fullName>
    </submittedName>
</protein>
<proteinExistence type="predicted"/>
<sequence>MALPTLDRCTLLFLVYSDIFIIGFTLKASMIPSGFTCGSSTLWAVVKVVPMSQTISI</sequence>
<dbReference type="EMBL" id="HACA01031222">
    <property type="protein sequence ID" value="CDW48583.1"/>
    <property type="molecule type" value="Transcribed_RNA"/>
</dbReference>
<reference evidence="1" key="1">
    <citation type="submission" date="2014-05" db="EMBL/GenBank/DDBJ databases">
        <authorList>
            <person name="Chronopoulou M."/>
        </authorList>
    </citation>
    <scope>NUCLEOTIDE SEQUENCE</scope>
    <source>
        <tissue evidence="1">Whole organism</tissue>
    </source>
</reference>
<evidence type="ECO:0000313" key="1">
    <source>
        <dbReference type="EMBL" id="CDW48583.1"/>
    </source>
</evidence>